<dbReference type="GO" id="GO:0046872">
    <property type="term" value="F:metal ion binding"/>
    <property type="evidence" value="ECO:0007669"/>
    <property type="project" value="UniProtKB-KW"/>
</dbReference>
<evidence type="ECO:0000259" key="5">
    <source>
        <dbReference type="PROSITE" id="PS51845"/>
    </source>
</evidence>
<protein>
    <recommendedName>
        <fullName evidence="3">Phosphodiesterase</fullName>
        <ecNumber evidence="3">3.1.4.-</ecNumber>
    </recommendedName>
</protein>
<sequence>MAEILSLIDININLPNIKTTYQKFNTFTHLITYLFQKTNKEYDSNIPIYVILPNNTSPSSTTSINSTTTSSSSLENLSFNNKSLILYFFFTHLNLSTFDQNLDQSILQSNINESSHLLTNRISRVGNWTGTLHFNYNRHNNDCDIPSLFNTQSKIAGVIPTMTYILNCNATRSTNATTQLIYLQKTLTESINYLDLLKDNSPKRLSQLCYAVGHWSFPAHELSNDDLIYCVYLMLNYAINNLKSSSSLDPNLYLLNANELLAFVFFVRDTYKNGNPFHNFRHAVDVLQACFHFLIRLGSLPKFKQYIEDPNVDYNFETYDESLIELQPLDEYSSPSLSSGSSSSVSSNGNGNGHHDSNDNPRLNPIQALGLLVAALGHDVGHPGTTNDFMIKYHAPSALLFNDRSVLESYHASVFVNKILAICWPSLLSTKIESKSELTVRSLIISSILATDMGEHNEYVNRLKSFKTNNEILNHDNTVKLISALLIKCADISNVTRPLRVSSQWAMVLSREFAEVELLKSIIDKTKEIDFTKEITYDHVPHDLHDILTINPNLQNGQIFFINLFAENLFNNIAELLPQLQYTCDIITENKDFWIARTKK</sequence>
<evidence type="ECO:0000256" key="1">
    <source>
        <dbReference type="ARBA" id="ARBA00022723"/>
    </source>
</evidence>
<keyword evidence="1 3" id="KW-0479">Metal-binding</keyword>
<feature type="domain" description="PDEase" evidence="5">
    <location>
        <begin position="189"/>
        <end position="600"/>
    </location>
</feature>
<dbReference type="SMART" id="SM00471">
    <property type="entry name" value="HDc"/>
    <property type="match status" value="1"/>
</dbReference>
<dbReference type="PANTHER" id="PTHR11347">
    <property type="entry name" value="CYCLIC NUCLEOTIDE PHOSPHODIESTERASE"/>
    <property type="match status" value="1"/>
</dbReference>
<dbReference type="InterPro" id="IPR003607">
    <property type="entry name" value="HD/PDEase_dom"/>
</dbReference>
<dbReference type="eggNOG" id="KOG3689">
    <property type="taxonomic scope" value="Eukaryota"/>
</dbReference>
<dbReference type="Proteomes" id="UP000011777">
    <property type="component" value="Unassembled WGS sequence"/>
</dbReference>
<dbReference type="InterPro" id="IPR002073">
    <property type="entry name" value="PDEase_catalytic_dom"/>
</dbReference>
<accession>M3J420</accession>
<dbReference type="OMA" id="KFHNFRH"/>
<comment type="similarity">
    <text evidence="3">Belongs to the cyclic nucleotide phosphodiesterase family.</text>
</comment>
<dbReference type="GO" id="GO:0004114">
    <property type="term" value="F:3',5'-cyclic-nucleotide phosphodiesterase activity"/>
    <property type="evidence" value="ECO:0007669"/>
    <property type="project" value="InterPro"/>
</dbReference>
<gene>
    <name evidence="6" type="ORF">G210_3050</name>
</gene>
<keyword evidence="2 3" id="KW-0378">Hydrolase</keyword>
<feature type="compositionally biased region" description="Low complexity" evidence="4">
    <location>
        <begin position="333"/>
        <end position="349"/>
    </location>
</feature>
<organism evidence="6 7">
    <name type="scientific">Candida maltosa (strain Xu316)</name>
    <name type="common">Yeast</name>
    <dbReference type="NCBI Taxonomy" id="1245528"/>
    <lineage>
        <taxon>Eukaryota</taxon>
        <taxon>Fungi</taxon>
        <taxon>Dikarya</taxon>
        <taxon>Ascomycota</taxon>
        <taxon>Saccharomycotina</taxon>
        <taxon>Pichiomycetes</taxon>
        <taxon>Debaryomycetaceae</taxon>
        <taxon>Candida/Lodderomyces clade</taxon>
        <taxon>Candida</taxon>
    </lineage>
</organism>
<dbReference type="PROSITE" id="PS51845">
    <property type="entry name" value="PDEASE_I_2"/>
    <property type="match status" value="1"/>
</dbReference>
<reference evidence="6 7" key="1">
    <citation type="submission" date="2013-02" db="EMBL/GenBank/DDBJ databases">
        <title>Genome sequence of Candida maltosa Xu316, a potential industrial strain for xylitol and ethanol production.</title>
        <authorList>
            <person name="Yu J."/>
            <person name="Wang Q."/>
            <person name="Geng X."/>
            <person name="Bao W."/>
            <person name="He P."/>
            <person name="Cai J."/>
        </authorList>
    </citation>
    <scope>NUCLEOTIDE SEQUENCE [LARGE SCALE GENOMIC DNA]</scope>
    <source>
        <strain evidence="7">Xu316</strain>
    </source>
</reference>
<comment type="cofactor">
    <cofactor evidence="3">
        <name>a divalent metal cation</name>
        <dbReference type="ChEBI" id="CHEBI:60240"/>
    </cofactor>
    <text evidence="3">Binds 2 divalent metal cations per subunit. Site 1 may preferentially bind zinc ions, while site 2 has a preference for magnesium and/or manganese ions.</text>
</comment>
<dbReference type="STRING" id="1245528.M3J420"/>
<dbReference type="HOGENOM" id="CLU_028903_0_0_1"/>
<feature type="region of interest" description="Disordered" evidence="4">
    <location>
        <begin position="332"/>
        <end position="360"/>
    </location>
</feature>
<evidence type="ECO:0000313" key="7">
    <source>
        <dbReference type="Proteomes" id="UP000011777"/>
    </source>
</evidence>
<comment type="caution">
    <text evidence="6">The sequence shown here is derived from an EMBL/GenBank/DDBJ whole genome shotgun (WGS) entry which is preliminary data.</text>
</comment>
<evidence type="ECO:0000313" key="6">
    <source>
        <dbReference type="EMBL" id="EMG46693.1"/>
    </source>
</evidence>
<name>M3J420_CANMX</name>
<proteinExistence type="inferred from homology"/>
<keyword evidence="7" id="KW-1185">Reference proteome</keyword>
<dbReference type="CDD" id="cd00077">
    <property type="entry name" value="HDc"/>
    <property type="match status" value="1"/>
</dbReference>
<dbReference type="InterPro" id="IPR036971">
    <property type="entry name" value="PDEase_catalytic_dom_sf"/>
</dbReference>
<evidence type="ECO:0000256" key="4">
    <source>
        <dbReference type="SAM" id="MobiDB-lite"/>
    </source>
</evidence>
<dbReference type="EC" id="3.1.4.-" evidence="3"/>
<dbReference type="SUPFAM" id="SSF109604">
    <property type="entry name" value="HD-domain/PDEase-like"/>
    <property type="match status" value="1"/>
</dbReference>
<dbReference type="EMBL" id="AOGT01001912">
    <property type="protein sequence ID" value="EMG46693.1"/>
    <property type="molecule type" value="Genomic_DNA"/>
</dbReference>
<evidence type="ECO:0000256" key="3">
    <source>
        <dbReference type="RuleBase" id="RU363067"/>
    </source>
</evidence>
<dbReference type="AlphaFoldDB" id="M3J420"/>
<dbReference type="InterPro" id="IPR023174">
    <property type="entry name" value="PDEase_CS"/>
</dbReference>
<dbReference type="PROSITE" id="PS00126">
    <property type="entry name" value="PDEASE_I_1"/>
    <property type="match status" value="1"/>
</dbReference>
<dbReference type="Gene3D" id="1.10.1300.10">
    <property type="entry name" value="3'5'-cyclic nucleotide phosphodiesterase, catalytic domain"/>
    <property type="match status" value="1"/>
</dbReference>
<dbReference type="OrthoDB" id="546632at2759"/>
<dbReference type="GO" id="GO:0007165">
    <property type="term" value="P:signal transduction"/>
    <property type="evidence" value="ECO:0007669"/>
    <property type="project" value="InterPro"/>
</dbReference>
<dbReference type="Pfam" id="PF00233">
    <property type="entry name" value="PDEase_I"/>
    <property type="match status" value="1"/>
</dbReference>
<evidence type="ECO:0000256" key="2">
    <source>
        <dbReference type="ARBA" id="ARBA00022801"/>
    </source>
</evidence>